<dbReference type="EMBL" id="GISG01072521">
    <property type="protein sequence ID" value="MBA4630216.1"/>
    <property type="molecule type" value="Transcribed_RNA"/>
</dbReference>
<evidence type="ECO:0000256" key="1">
    <source>
        <dbReference type="SAM" id="MobiDB-lite"/>
    </source>
</evidence>
<feature type="region of interest" description="Disordered" evidence="1">
    <location>
        <begin position="1"/>
        <end position="58"/>
    </location>
</feature>
<reference evidence="2" key="1">
    <citation type="journal article" date="2013" name="J. Plant Res.">
        <title>Effect of fungi and light on seed germination of three Opuntia species from semiarid lands of central Mexico.</title>
        <authorList>
            <person name="Delgado-Sanchez P."/>
            <person name="Jimenez-Bremont J.F."/>
            <person name="Guerrero-Gonzalez Mde L."/>
            <person name="Flores J."/>
        </authorList>
    </citation>
    <scope>NUCLEOTIDE SEQUENCE</scope>
    <source>
        <tissue evidence="2">Cladode</tissue>
    </source>
</reference>
<name>A0A7C8YZ23_OPUST</name>
<dbReference type="AlphaFoldDB" id="A0A7C8YZ23"/>
<evidence type="ECO:0000313" key="2">
    <source>
        <dbReference type="EMBL" id="MBA4630216.1"/>
    </source>
</evidence>
<reference evidence="2" key="2">
    <citation type="submission" date="2020-07" db="EMBL/GenBank/DDBJ databases">
        <authorList>
            <person name="Vera ALvarez R."/>
            <person name="Arias-Moreno D.M."/>
            <person name="Jimenez-Jacinto V."/>
            <person name="Jimenez-Bremont J.F."/>
            <person name="Swaminathan K."/>
            <person name="Moose S.P."/>
            <person name="Guerrero-Gonzalez M.L."/>
            <person name="Marino-Ramirez L."/>
            <person name="Landsman D."/>
            <person name="Rodriguez-Kessler M."/>
            <person name="Delgado-Sanchez P."/>
        </authorList>
    </citation>
    <scope>NUCLEOTIDE SEQUENCE</scope>
    <source>
        <tissue evidence="2">Cladode</tissue>
    </source>
</reference>
<protein>
    <submittedName>
        <fullName evidence="2">Uncharacterized protein</fullName>
    </submittedName>
</protein>
<feature type="region of interest" description="Disordered" evidence="1">
    <location>
        <begin position="74"/>
        <end position="112"/>
    </location>
</feature>
<proteinExistence type="predicted"/>
<feature type="compositionally biased region" description="Polar residues" evidence="1">
    <location>
        <begin position="42"/>
        <end position="55"/>
    </location>
</feature>
<organism evidence="2">
    <name type="scientific">Opuntia streptacantha</name>
    <name type="common">Prickly pear cactus</name>
    <name type="synonym">Opuntia cardona</name>
    <dbReference type="NCBI Taxonomy" id="393608"/>
    <lineage>
        <taxon>Eukaryota</taxon>
        <taxon>Viridiplantae</taxon>
        <taxon>Streptophyta</taxon>
        <taxon>Embryophyta</taxon>
        <taxon>Tracheophyta</taxon>
        <taxon>Spermatophyta</taxon>
        <taxon>Magnoliopsida</taxon>
        <taxon>eudicotyledons</taxon>
        <taxon>Gunneridae</taxon>
        <taxon>Pentapetalae</taxon>
        <taxon>Caryophyllales</taxon>
        <taxon>Cactineae</taxon>
        <taxon>Cactaceae</taxon>
        <taxon>Opuntioideae</taxon>
        <taxon>Opuntia</taxon>
    </lineage>
</organism>
<feature type="compositionally biased region" description="Basic and acidic residues" evidence="1">
    <location>
        <begin position="74"/>
        <end position="86"/>
    </location>
</feature>
<accession>A0A7C8YZ23</accession>
<sequence>MDAGSPRTRVDQFFASKKKRAFSAKTAKDSSPGAKGSLENYLVTSQNDDSSTTQGPARRNLVLEIDLSTKHEKKETLFPNEARFRGSDSSGAVPTGVCGASNEGTEADANASLGPVHCHENLELKQFAVDFLSLYCR</sequence>